<evidence type="ECO:0000259" key="10">
    <source>
        <dbReference type="PROSITE" id="PS51510"/>
    </source>
</evidence>
<protein>
    <submittedName>
        <fullName evidence="11">Creatine kinase S-type, mitochondrial</fullName>
    </submittedName>
</protein>
<dbReference type="GO" id="GO:0005524">
    <property type="term" value="F:ATP binding"/>
    <property type="evidence" value="ECO:0007669"/>
    <property type="project" value="UniProtKB-UniRule"/>
</dbReference>
<dbReference type="GO" id="GO:0046314">
    <property type="term" value="P:phosphocreatine biosynthetic process"/>
    <property type="evidence" value="ECO:0007669"/>
    <property type="project" value="InterPro"/>
</dbReference>
<dbReference type="PROSITE" id="PS51509">
    <property type="entry name" value="PHOSPHAGEN_KINASE_N"/>
    <property type="match status" value="1"/>
</dbReference>
<proteinExistence type="inferred from homology"/>
<evidence type="ECO:0000313" key="11">
    <source>
        <dbReference type="EMBL" id="KAF4651039.1"/>
    </source>
</evidence>
<comment type="caution">
    <text evidence="11">The sequence shown here is derived from an EMBL/GenBank/DDBJ whole genome shotgun (WGS) entry which is preliminary data.</text>
</comment>
<dbReference type="PANTHER" id="PTHR11547">
    <property type="entry name" value="ARGININE OR CREATINE KINASE"/>
    <property type="match status" value="1"/>
</dbReference>
<accession>A0A7J6KWS7</accession>
<dbReference type="GO" id="GO:0005615">
    <property type="term" value="C:extracellular space"/>
    <property type="evidence" value="ECO:0007669"/>
    <property type="project" value="TreeGrafter"/>
</dbReference>
<feature type="domain" description="Phosphagen kinase C-terminal" evidence="10">
    <location>
        <begin position="187"/>
        <end position="291"/>
    </location>
</feature>
<evidence type="ECO:0000256" key="7">
    <source>
        <dbReference type="PROSITE-ProRule" id="PRU00843"/>
    </source>
</evidence>
<dbReference type="AlphaFoldDB" id="A0A7J6KWS7"/>
<keyword evidence="8" id="KW-1133">Transmembrane helix</keyword>
<keyword evidence="8" id="KW-0472">Membrane</keyword>
<keyword evidence="5 7" id="KW-0067">ATP-binding</keyword>
<evidence type="ECO:0000259" key="9">
    <source>
        <dbReference type="PROSITE" id="PS51509"/>
    </source>
</evidence>
<sequence length="291" mass="32574">MAGRHFHRAFRQADVLTPLIGGIGLVAGAGVLWQLTRPEYPPYKLAARLKSLPASIRNGLGDDEYYCEETNATFPADKTPGKLPDLSKHGNLLARVLKEKPSLYKYFREKITSNGVTLAKCIKPGIDNPGSEEGIIAGDEESYETFKELFDIVIDRLHRGYPAHARHNNDLDPYKITRTRIDTSGKYVLSCSVSAVRSIRGFNLPPSISFLDRRSVEKLATEAVGDLKGDLEGQLKWFHRKQIPPLVLLRARNRSCTQKAVEESHPMKLLLVVHRLLALVELVSMEEMTNS</sequence>
<evidence type="ECO:0000256" key="4">
    <source>
        <dbReference type="ARBA" id="ARBA00022777"/>
    </source>
</evidence>
<dbReference type="InterPro" id="IPR036802">
    <property type="entry name" value="ATP-guanido_PTrfase_N_sf"/>
</dbReference>
<dbReference type="PANTHER" id="PTHR11547:SF57">
    <property type="entry name" value="PHOSPHAGEN KINASE C-TERMINAL DOMAIN-CONTAINING PROTEIN"/>
    <property type="match status" value="1"/>
</dbReference>
<feature type="domain" description="Phosphagen kinase N-terminal" evidence="9">
    <location>
        <begin position="75"/>
        <end position="159"/>
    </location>
</feature>
<dbReference type="InterPro" id="IPR022414">
    <property type="entry name" value="ATP-guanido_PTrfase_cat"/>
</dbReference>
<keyword evidence="8" id="KW-0812">Transmembrane</keyword>
<dbReference type="SUPFAM" id="SSF48034">
    <property type="entry name" value="Guanido kinase N-terminal domain"/>
    <property type="match status" value="1"/>
</dbReference>
<keyword evidence="12" id="KW-1185">Reference proteome</keyword>
<evidence type="ECO:0000256" key="6">
    <source>
        <dbReference type="PROSITE-ProRule" id="PRU00842"/>
    </source>
</evidence>
<evidence type="ECO:0000256" key="1">
    <source>
        <dbReference type="ARBA" id="ARBA00006798"/>
    </source>
</evidence>
<dbReference type="EMBL" id="JAAPAO010001133">
    <property type="protein sequence ID" value="KAF4651039.1"/>
    <property type="molecule type" value="Genomic_DNA"/>
</dbReference>
<dbReference type="OrthoDB" id="430219at2759"/>
<keyword evidence="2 7" id="KW-0808">Transferase</keyword>
<feature type="binding site" evidence="7">
    <location>
        <begin position="190"/>
        <end position="194"/>
    </location>
    <ligand>
        <name>ATP</name>
        <dbReference type="ChEBI" id="CHEBI:30616"/>
    </ligand>
</feature>
<feature type="transmembrane region" description="Helical" evidence="8">
    <location>
        <begin position="15"/>
        <end position="35"/>
    </location>
</feature>
<evidence type="ECO:0000313" key="12">
    <source>
        <dbReference type="Proteomes" id="UP000591131"/>
    </source>
</evidence>
<reference evidence="11 12" key="1">
    <citation type="submission" date="2020-04" db="EMBL/GenBank/DDBJ databases">
        <title>Perkinsus chesapeaki whole genome sequence.</title>
        <authorList>
            <person name="Bogema D.R."/>
        </authorList>
    </citation>
    <scope>NUCLEOTIDE SEQUENCE [LARGE SCALE GENOMIC DNA]</scope>
    <source>
        <strain evidence="11">ATCC PRA-425</strain>
    </source>
</reference>
<evidence type="ECO:0000256" key="5">
    <source>
        <dbReference type="ARBA" id="ARBA00022840"/>
    </source>
</evidence>
<gene>
    <name evidence="11" type="primary">CKMT2_4</name>
    <name evidence="11" type="ORF">FOL47_000707</name>
</gene>
<keyword evidence="3 7" id="KW-0547">Nucleotide-binding</keyword>
<keyword evidence="4 7" id="KW-0418">Kinase</keyword>
<dbReference type="InterPro" id="IPR022413">
    <property type="entry name" value="ATP-guanido_PTrfase_N"/>
</dbReference>
<dbReference type="Pfam" id="PF02807">
    <property type="entry name" value="ATP-gua_PtransN"/>
    <property type="match status" value="1"/>
</dbReference>
<evidence type="ECO:0000256" key="3">
    <source>
        <dbReference type="ARBA" id="ARBA00022741"/>
    </source>
</evidence>
<dbReference type="InterPro" id="IPR000749">
    <property type="entry name" value="ATP-guanido_PTrfase"/>
</dbReference>
<organism evidence="11 12">
    <name type="scientific">Perkinsus chesapeaki</name>
    <name type="common">Clam parasite</name>
    <name type="synonym">Perkinsus andrewsi</name>
    <dbReference type="NCBI Taxonomy" id="330153"/>
    <lineage>
        <taxon>Eukaryota</taxon>
        <taxon>Sar</taxon>
        <taxon>Alveolata</taxon>
        <taxon>Perkinsozoa</taxon>
        <taxon>Perkinsea</taxon>
        <taxon>Perkinsida</taxon>
        <taxon>Perkinsidae</taxon>
        <taxon>Perkinsus</taxon>
    </lineage>
</organism>
<dbReference type="SUPFAM" id="SSF55931">
    <property type="entry name" value="Glutamine synthetase/guanido kinase"/>
    <property type="match status" value="1"/>
</dbReference>
<dbReference type="PROSITE" id="PS51510">
    <property type="entry name" value="PHOSPHAGEN_KINASE_C"/>
    <property type="match status" value="1"/>
</dbReference>
<name>A0A7J6KWS7_PERCH</name>
<evidence type="ECO:0000256" key="2">
    <source>
        <dbReference type="ARBA" id="ARBA00022679"/>
    </source>
</evidence>
<comment type="similarity">
    <text evidence="1 6">Belongs to the ATP:guanido phosphotransferase family.</text>
</comment>
<dbReference type="Gene3D" id="3.30.590.10">
    <property type="entry name" value="Glutamine synthetase/guanido kinase, catalytic domain"/>
    <property type="match status" value="1"/>
</dbReference>
<evidence type="ECO:0000256" key="8">
    <source>
        <dbReference type="SAM" id="Phobius"/>
    </source>
</evidence>
<dbReference type="InterPro" id="IPR014746">
    <property type="entry name" value="Gln_synth/guanido_kin_cat_dom"/>
</dbReference>
<dbReference type="Gene3D" id="1.10.135.10">
    <property type="entry name" value="ATP:guanido phosphotransferase, N-terminal domain"/>
    <property type="match status" value="1"/>
</dbReference>
<comment type="caution">
    <text evidence="7">Lacks conserved residue(s) required for the propagation of feature annotation.</text>
</comment>
<dbReference type="GO" id="GO:0004111">
    <property type="term" value="F:creatine kinase activity"/>
    <property type="evidence" value="ECO:0007669"/>
    <property type="project" value="InterPro"/>
</dbReference>
<dbReference type="Proteomes" id="UP000591131">
    <property type="component" value="Unassembled WGS sequence"/>
</dbReference>